<evidence type="ECO:0000313" key="2">
    <source>
        <dbReference type="Proteomes" id="UP000324269"/>
    </source>
</evidence>
<protein>
    <submittedName>
        <fullName evidence="1">Uncharacterized protein</fullName>
    </submittedName>
</protein>
<gene>
    <name evidence="1" type="ORF">FZC85_09065</name>
</gene>
<dbReference type="OrthoDB" id="2591886at2"/>
<organism evidence="1 2">
    <name type="scientific">Rossellomorea aquimaris</name>
    <dbReference type="NCBI Taxonomy" id="189382"/>
    <lineage>
        <taxon>Bacteria</taxon>
        <taxon>Bacillati</taxon>
        <taxon>Bacillota</taxon>
        <taxon>Bacilli</taxon>
        <taxon>Bacillales</taxon>
        <taxon>Bacillaceae</taxon>
        <taxon>Rossellomorea</taxon>
    </lineage>
</organism>
<dbReference type="InterPro" id="IPR038765">
    <property type="entry name" value="Papain-like_cys_pep_sf"/>
</dbReference>
<proteinExistence type="predicted"/>
<dbReference type="SUPFAM" id="SSF54001">
    <property type="entry name" value="Cysteine proteinases"/>
    <property type="match status" value="1"/>
</dbReference>
<evidence type="ECO:0000313" key="1">
    <source>
        <dbReference type="EMBL" id="TYS87122.1"/>
    </source>
</evidence>
<dbReference type="AlphaFoldDB" id="A0A5D4TQ46"/>
<comment type="caution">
    <text evidence="1">The sequence shown here is derived from an EMBL/GenBank/DDBJ whole genome shotgun (WGS) entry which is preliminary data.</text>
</comment>
<accession>A0A5D4TQ46</accession>
<dbReference type="EMBL" id="VTEZ01000002">
    <property type="protein sequence ID" value="TYS87122.1"/>
    <property type="molecule type" value="Genomic_DNA"/>
</dbReference>
<dbReference type="RefSeq" id="WP_148969941.1">
    <property type="nucleotide sequence ID" value="NZ_JBNIKW010000002.1"/>
</dbReference>
<reference evidence="1 2" key="1">
    <citation type="submission" date="2019-08" db="EMBL/GenBank/DDBJ databases">
        <title>Bacillus genomes from the desert of Cuatro Cienegas, Coahuila.</title>
        <authorList>
            <person name="Olmedo-Alvarez G."/>
        </authorList>
    </citation>
    <scope>NUCLEOTIDE SEQUENCE [LARGE SCALE GENOMIC DNA]</scope>
    <source>
        <strain evidence="1 2">CH87b_3T</strain>
    </source>
</reference>
<dbReference type="Proteomes" id="UP000324269">
    <property type="component" value="Unassembled WGS sequence"/>
</dbReference>
<name>A0A5D4TQ46_9BACI</name>
<sequence length="256" mass="29964">MLASESILKTWEKFNDFPMETLTKVWFYNQGTIKKQRDVSLMRDHREQFGMSGNCFDLALWLLDEFKRDGVEAYPVGHNLNSEDAHAAVIALNEKGERFLCDLGDQWLNPILIDTDSMDYTNEKVSGFFPAARVQVQDHPSGTEILYHRPNGKVSKQIFQTQRIEMATFLKAAEHSQHLIKNNPLLECRIPYKSEIAHWEFYNWESFLSTTEGLMKDSKLEKVEEWAERIHGKTNYNKEVLIQILERYKLIQTEQV</sequence>